<dbReference type="HOGENOM" id="CLU_090569_1_0_9"/>
<comment type="caution">
    <text evidence="2">The sequence shown here is derived from an EMBL/GenBank/DDBJ whole genome shotgun (WGS) entry which is preliminary data.</text>
</comment>
<reference evidence="2 3" key="1">
    <citation type="submission" date="2013-08" db="EMBL/GenBank/DDBJ databases">
        <authorList>
            <person name="Weinstock G."/>
            <person name="Sodergren E."/>
            <person name="Wylie T."/>
            <person name="Fulton L."/>
            <person name="Fulton R."/>
            <person name="Fronick C."/>
            <person name="O'Laughlin M."/>
            <person name="Godfrey J."/>
            <person name="Miner T."/>
            <person name="Herter B."/>
            <person name="Appelbaum E."/>
            <person name="Cordes M."/>
            <person name="Lek S."/>
            <person name="Wollam A."/>
            <person name="Pepin K.H."/>
            <person name="Palsikar V.B."/>
            <person name="Mitreva M."/>
            <person name="Wilson R.K."/>
        </authorList>
    </citation>
    <scope>NUCLEOTIDE SEQUENCE [LARGE SCALE GENOMIC DNA]</scope>
    <source>
        <strain evidence="2 3">ATCC 12856</strain>
    </source>
</reference>
<dbReference type="eggNOG" id="COG0662">
    <property type="taxonomic scope" value="Bacteria"/>
</dbReference>
<evidence type="ECO:0000259" key="1">
    <source>
        <dbReference type="Pfam" id="PF07883"/>
    </source>
</evidence>
<dbReference type="Gene3D" id="2.60.120.10">
    <property type="entry name" value="Jelly Rolls"/>
    <property type="match status" value="1"/>
</dbReference>
<proteinExistence type="predicted"/>
<accession>U1WYJ8</accession>
<evidence type="ECO:0000313" key="2">
    <source>
        <dbReference type="EMBL" id="ERI07323.1"/>
    </source>
</evidence>
<feature type="domain" description="Cupin type-2" evidence="1">
    <location>
        <begin position="95"/>
        <end position="170"/>
    </location>
</feature>
<dbReference type="PANTHER" id="PTHR43346">
    <property type="entry name" value="LIGAND BINDING DOMAIN PROTEIN, PUTATIVE (AFU_ORTHOLOGUE AFUA_6G14370)-RELATED"/>
    <property type="match status" value="1"/>
</dbReference>
<dbReference type="InterPro" id="IPR011051">
    <property type="entry name" value="RmlC_Cupin_sf"/>
</dbReference>
<keyword evidence="3" id="KW-1185">Reference proteome</keyword>
<dbReference type="InterPro" id="IPR052538">
    <property type="entry name" value="Flavonoid_dioxygenase-like"/>
</dbReference>
<dbReference type="AlphaFoldDB" id="U1WYJ8"/>
<dbReference type="Proteomes" id="UP000016511">
    <property type="component" value="Unassembled WGS sequence"/>
</dbReference>
<gene>
    <name evidence="2" type="ORF">HMPREF0083_04607</name>
</gene>
<dbReference type="SUPFAM" id="SSF51182">
    <property type="entry name" value="RmlC-like cupins"/>
    <property type="match status" value="1"/>
</dbReference>
<protein>
    <submittedName>
        <fullName evidence="2">Cupin domain protein</fullName>
    </submittedName>
</protein>
<dbReference type="Pfam" id="PF07883">
    <property type="entry name" value="Cupin_2"/>
    <property type="match status" value="1"/>
</dbReference>
<evidence type="ECO:0000313" key="3">
    <source>
        <dbReference type="Proteomes" id="UP000016511"/>
    </source>
</evidence>
<dbReference type="STRING" id="649747.HMPREF0083_04607"/>
<dbReference type="EMBL" id="AWSJ01000283">
    <property type="protein sequence ID" value="ERI07323.1"/>
    <property type="molecule type" value="Genomic_DNA"/>
</dbReference>
<dbReference type="InterPro" id="IPR013096">
    <property type="entry name" value="Cupin_2"/>
</dbReference>
<organism evidence="2 3">
    <name type="scientific">Aneurinibacillus aneurinilyticus ATCC 12856</name>
    <dbReference type="NCBI Taxonomy" id="649747"/>
    <lineage>
        <taxon>Bacteria</taxon>
        <taxon>Bacillati</taxon>
        <taxon>Bacillota</taxon>
        <taxon>Bacilli</taxon>
        <taxon>Bacillales</taxon>
        <taxon>Paenibacillaceae</taxon>
        <taxon>Aneurinibacillus group</taxon>
        <taxon>Aneurinibacillus</taxon>
    </lineage>
</organism>
<name>U1WYJ8_ANEAE</name>
<sequence length="196" mass="23010">MKQERRMHLYRQSSYQHQWLNPMYYNWHINNWSNQGSPCFIDYAYNCYERNQFYGNIALKDYGPNPFAINIEEAAKQNSNYRTALWTGKHLQVTLMSINVGEDIGLEIHPALDQFLRIEEGQGIFQMGRSKDRLDFQEKVYENFAIMVPAGTWHNLTNTGNKPIKLYSIYAPPQHPYGTVQQTKPIAIATEESHHY</sequence>
<dbReference type="PANTHER" id="PTHR43346:SF1">
    <property type="entry name" value="QUERCETIN 2,3-DIOXYGENASE-RELATED"/>
    <property type="match status" value="1"/>
</dbReference>
<dbReference type="InterPro" id="IPR014710">
    <property type="entry name" value="RmlC-like_jellyroll"/>
</dbReference>
<dbReference type="CDD" id="cd02223">
    <property type="entry name" value="cupin_Bh2720-like"/>
    <property type="match status" value="1"/>
</dbReference>
<dbReference type="PATRIC" id="fig|649747.3.peg.4151"/>